<dbReference type="GeneID" id="25309731"/>
<evidence type="ECO:0000313" key="3">
    <source>
        <dbReference type="Proteomes" id="UP000053029"/>
    </source>
</evidence>
<dbReference type="OrthoDB" id="5407653at2759"/>
<dbReference type="RefSeq" id="XP_013279308.1">
    <property type="nucleotide sequence ID" value="XM_013423854.1"/>
</dbReference>
<dbReference type="STRING" id="1442368.A0A0D2G9Q4"/>
<dbReference type="HOGENOM" id="CLU_014758_0_0_1"/>
<evidence type="ECO:0000313" key="2">
    <source>
        <dbReference type="EMBL" id="KIW75500.1"/>
    </source>
</evidence>
<feature type="compositionally biased region" description="Basic and acidic residues" evidence="1">
    <location>
        <begin position="234"/>
        <end position="243"/>
    </location>
</feature>
<organism evidence="2 3">
    <name type="scientific">Fonsecaea pedrosoi CBS 271.37</name>
    <dbReference type="NCBI Taxonomy" id="1442368"/>
    <lineage>
        <taxon>Eukaryota</taxon>
        <taxon>Fungi</taxon>
        <taxon>Dikarya</taxon>
        <taxon>Ascomycota</taxon>
        <taxon>Pezizomycotina</taxon>
        <taxon>Eurotiomycetes</taxon>
        <taxon>Chaetothyriomycetidae</taxon>
        <taxon>Chaetothyriales</taxon>
        <taxon>Herpotrichiellaceae</taxon>
        <taxon>Fonsecaea</taxon>
    </lineage>
</organism>
<feature type="compositionally biased region" description="Basic and acidic residues" evidence="1">
    <location>
        <begin position="474"/>
        <end position="495"/>
    </location>
</feature>
<gene>
    <name evidence="2" type="ORF">Z517_10241</name>
</gene>
<evidence type="ECO:0000256" key="1">
    <source>
        <dbReference type="SAM" id="MobiDB-lite"/>
    </source>
</evidence>
<feature type="region of interest" description="Disordered" evidence="1">
    <location>
        <begin position="463"/>
        <end position="542"/>
    </location>
</feature>
<feature type="compositionally biased region" description="Polar residues" evidence="1">
    <location>
        <begin position="244"/>
        <end position="254"/>
    </location>
</feature>
<name>A0A0D2G9Q4_9EURO</name>
<protein>
    <submittedName>
        <fullName evidence="2">Unplaced genomic scaffold supercont1.7, whole genome shotgun sequence</fullName>
    </submittedName>
</protein>
<proteinExistence type="predicted"/>
<reference evidence="2 3" key="1">
    <citation type="submission" date="2015-01" db="EMBL/GenBank/DDBJ databases">
        <title>The Genome Sequence of Fonsecaea pedrosoi CBS 271.37.</title>
        <authorList>
            <consortium name="The Broad Institute Genomics Platform"/>
            <person name="Cuomo C."/>
            <person name="de Hoog S."/>
            <person name="Gorbushina A."/>
            <person name="Stielow B."/>
            <person name="Teixiera M."/>
            <person name="Abouelleil A."/>
            <person name="Chapman S.B."/>
            <person name="Priest M."/>
            <person name="Young S.K."/>
            <person name="Wortman J."/>
            <person name="Nusbaum C."/>
            <person name="Birren B."/>
        </authorList>
    </citation>
    <scope>NUCLEOTIDE SEQUENCE [LARGE SCALE GENOMIC DNA]</scope>
    <source>
        <strain evidence="2 3">CBS 271.37</strain>
    </source>
</reference>
<dbReference type="Proteomes" id="UP000053029">
    <property type="component" value="Unassembled WGS sequence"/>
</dbReference>
<keyword evidence="3" id="KW-1185">Reference proteome</keyword>
<accession>A0A0D2G9Q4</accession>
<dbReference type="AlphaFoldDB" id="A0A0D2G9Q4"/>
<dbReference type="EMBL" id="KN846975">
    <property type="protein sequence ID" value="KIW75500.1"/>
    <property type="molecule type" value="Genomic_DNA"/>
</dbReference>
<feature type="compositionally biased region" description="Polar residues" evidence="1">
    <location>
        <begin position="261"/>
        <end position="292"/>
    </location>
</feature>
<dbReference type="VEuPathDB" id="FungiDB:Z517_10241"/>
<feature type="region of interest" description="Disordered" evidence="1">
    <location>
        <begin position="694"/>
        <end position="713"/>
    </location>
</feature>
<sequence length="713" mass="82066">MERGTPLASKCRGHEVRDVSETASYTAQICTGLTSTWGIVGVIPPFDRVFRYPSFSGILNRDPFSERLISFIVFCAGGDGLLERERNPPPKPIPLEFPSYVPPRCNSPLSRQHIKNICRELAAIRKLPDIHDSHLAHLNIDLVQDVPLPEMVPDKQFESRPLLYDSDLTAMLAELEFDNEDAYREILRLPPLEGRKKPRLAYSRNFFASLEDMSRYWDYSKDNYYEVETNVAEEPTKDTEHKTNNVGQSSNNTPDIEMQDSVENSQRSGQELEQTADPSHSSDIQATTSTIEIPSRPKMKQVYKGVRLGNGEQMSPGTRVSAVRNLLKMAVHKFNCRDYDVSPREKLRIHNINIPSVCYNFCVAKLPADMKLLRARMVEGPLMAVHCRHEVRFKSRDGLLNPTSDFVGEKFDLFREIGGMLMLAKQRAREGQTLSKEPSEHQWWAIKSRWGGGETRWGQLASEVFEDEDPSWSPDERRLQLGKREQEEEERRKAEAAAAADLKNLQSENAVSGPSSPSERPKKKKRSGEASGSPKDKVEFKDGRRLMYVPPLRRKWYQEWTKVRPNGPHWDEKLIYRKIGKPSQDEGPSGWDDIFMISAANHHACILRMSVHEDYLDWLEFGKERRSRPDSQETAGNVKADQRKEHVLYVSRSPWLDLFEVEQRKELLTAIWRILSWINRHEVPREEVEKMEALKMSQQTPAEEQDGDHQMEN</sequence>
<feature type="region of interest" description="Disordered" evidence="1">
    <location>
        <begin position="231"/>
        <end position="296"/>
    </location>
</feature>